<dbReference type="PANTHER" id="PTHR45725">
    <property type="entry name" value="FORMIN HOMOLOGY 2 FAMILY MEMBER"/>
    <property type="match status" value="1"/>
</dbReference>
<name>A0A976MAL4_THEOR</name>
<feature type="compositionally biased region" description="Low complexity" evidence="1">
    <location>
        <begin position="233"/>
        <end position="243"/>
    </location>
</feature>
<sequence length="872" mass="91995">MKSIYRCTILIYILLSQLDLFTSVEGAALKAASVTPVPINMDNKKTTAFVNYENKNNRSRFTCKTGFAIKELKTGGQLVWEAKDGKYPDRVVVVPKADGKPKFTVFYSGQDDNFNEGDSDEEEASEAESEDGKITAAQLANHKAKAASAKTAAKPAAKAKAGPAASTGGKTLDIPLGDTSAEEVSETEEGIIVVEQKRSSAAAPKSHVVHATAARATPAQAKFAVSTPEAKKAGTPAAPSSSAKKSKAAFMDELRKMAEDMKKEYDQLSAEVERRKTGAPAPPMKVEEIHVVDSQPPQAAPAVDKKDKPKYVTSVEVVQRQPKATAQPATSHVHLPAEIQAAADAAMSGQVLDGTQRGVKVGTFEGDKIDLLHHKVDRVYSEVAVLRHDFARLHAKFDAFLSTVSTGGSLAAAGAAAASTESRPKHGQAHGAKTSGDDLITGYQLASEFPTGWHDHNFTRTGITVDLTSLPTGNTEFEVKDHGDILTLLFNKGKTTDELLCAGASVWSFHTIRGGSKHPLSVRFNRKTLKILVNFADYVNLYEKDSDGKWKEAKDFKLTGVDVVVKTSDVTTAIYGFTADAAAKKYTYEAKDGNAFKNVKHGGKDVWKTDSLLEYADKVELREYVDDMLGVTVHLLDRSSLKFIKESSTADWKFADPTKVTAATVDIFSNADTYSYTIESGSFGVKSFVADTGFKFNKVIAKHATATKVVCETQNELNFANKVDFDAMGATRKVTLHIGVGTSATTRVFEEGPDGWKAQGSSSTPTPATSLTATPPTATSLTATPPTATSLTATPPTATSLTATPPTATSLTATPPTATPATATPATPADGSASTPPATPATNGTGGVATTPDGSASTATPADSAGNGAAAS</sequence>
<feature type="compositionally biased region" description="Low complexity" evidence="1">
    <location>
        <begin position="760"/>
        <end position="852"/>
    </location>
</feature>
<evidence type="ECO:0000256" key="2">
    <source>
        <dbReference type="SAM" id="SignalP"/>
    </source>
</evidence>
<feature type="region of interest" description="Disordered" evidence="1">
    <location>
        <begin position="226"/>
        <end position="247"/>
    </location>
</feature>
<dbReference type="EMBL" id="CP056068">
    <property type="protein sequence ID" value="UKJ90744.2"/>
    <property type="molecule type" value="Genomic_DNA"/>
</dbReference>
<protein>
    <recommendedName>
        <fullName evidence="5">SfiI-subtelomeric related protein family member</fullName>
    </recommendedName>
</protein>
<evidence type="ECO:0000256" key="1">
    <source>
        <dbReference type="SAM" id="MobiDB-lite"/>
    </source>
</evidence>
<feature type="chain" id="PRO_5037515782" description="SfiI-subtelomeric related protein family member" evidence="2">
    <location>
        <begin position="27"/>
        <end position="872"/>
    </location>
</feature>
<keyword evidence="2" id="KW-0732">Signal</keyword>
<dbReference type="Proteomes" id="UP000244803">
    <property type="component" value="Chromosome 2"/>
</dbReference>
<feature type="signal peptide" evidence="2">
    <location>
        <begin position="1"/>
        <end position="26"/>
    </location>
</feature>
<proteinExistence type="predicted"/>
<evidence type="ECO:0000313" key="4">
    <source>
        <dbReference type="Proteomes" id="UP000244803"/>
    </source>
</evidence>
<feature type="region of interest" description="Disordered" evidence="1">
    <location>
        <begin position="415"/>
        <end position="434"/>
    </location>
</feature>
<reference evidence="3" key="1">
    <citation type="submission" date="2022-07" db="EMBL/GenBank/DDBJ databases">
        <title>Evaluation of T. orientalis genome assembly methods using nanopore sequencing and analysis of variation between genomes.</title>
        <authorList>
            <person name="Yam J."/>
            <person name="Micallef M.L."/>
            <person name="Liu M."/>
            <person name="Djordjevic S.P."/>
            <person name="Bogema D.R."/>
            <person name="Jenkins C."/>
        </authorList>
    </citation>
    <scope>NUCLEOTIDE SEQUENCE</scope>
    <source>
        <strain evidence="3">Fish Creek</strain>
    </source>
</reference>
<feature type="region of interest" description="Disordered" evidence="1">
    <location>
        <begin position="107"/>
        <end position="187"/>
    </location>
</feature>
<dbReference type="Pfam" id="PF04385">
    <property type="entry name" value="FAINT"/>
    <property type="match status" value="1"/>
</dbReference>
<dbReference type="AlphaFoldDB" id="A0A976MAL4"/>
<feature type="compositionally biased region" description="Acidic residues" evidence="1">
    <location>
        <begin position="113"/>
        <end position="129"/>
    </location>
</feature>
<accession>A0A976MAL4</accession>
<dbReference type="OrthoDB" id="10507692at2759"/>
<dbReference type="InterPro" id="IPR051425">
    <property type="entry name" value="Formin_Homology"/>
</dbReference>
<feature type="compositionally biased region" description="Low complexity" evidence="1">
    <location>
        <begin position="146"/>
        <end position="171"/>
    </location>
</feature>
<organism evidence="3 4">
    <name type="scientific">Theileria orientalis</name>
    <dbReference type="NCBI Taxonomy" id="68886"/>
    <lineage>
        <taxon>Eukaryota</taxon>
        <taxon>Sar</taxon>
        <taxon>Alveolata</taxon>
        <taxon>Apicomplexa</taxon>
        <taxon>Aconoidasida</taxon>
        <taxon>Piroplasmida</taxon>
        <taxon>Theileriidae</taxon>
        <taxon>Theileria</taxon>
    </lineage>
</organism>
<evidence type="ECO:0008006" key="5">
    <source>
        <dbReference type="Google" id="ProtNLM"/>
    </source>
</evidence>
<dbReference type="PANTHER" id="PTHR45725:SF18">
    <property type="entry name" value="ORC1-LIKE AAA ATPASE DOMAIN-CONTAINING PROTEIN"/>
    <property type="match status" value="1"/>
</dbReference>
<gene>
    <name evidence="3" type="ORF">MACJ_001678</name>
</gene>
<dbReference type="InterPro" id="IPR007480">
    <property type="entry name" value="DUF529"/>
</dbReference>
<feature type="region of interest" description="Disordered" evidence="1">
    <location>
        <begin position="749"/>
        <end position="872"/>
    </location>
</feature>
<evidence type="ECO:0000313" key="3">
    <source>
        <dbReference type="EMBL" id="UKJ90744.2"/>
    </source>
</evidence>